<keyword evidence="9" id="KW-0679">Respiratory chain</keyword>
<keyword evidence="9" id="KW-0830">Ubiquinone</keyword>
<feature type="transmembrane region" description="Helical" evidence="9">
    <location>
        <begin position="90"/>
        <end position="107"/>
    </location>
</feature>
<evidence type="ECO:0000256" key="6">
    <source>
        <dbReference type="ARBA" id="ARBA00022989"/>
    </source>
</evidence>
<geneLocation type="mitochondrion" evidence="10"/>
<evidence type="ECO:0000256" key="8">
    <source>
        <dbReference type="ARBA" id="ARBA00049551"/>
    </source>
</evidence>
<sequence>MMIMMSTTLIMMICIIMMVISFNISKKTFINREKNSAFECGFDPHSNSRMPFSIHFFMITILFLIFDIEISILLPFIITMNNSNMNNYMMMFYMFLMILILGIFHEWNQNILNWKI</sequence>
<accession>A0A7G7CCU1</accession>
<dbReference type="GO" id="GO:0008137">
    <property type="term" value="F:NADH dehydrogenase (ubiquinone) activity"/>
    <property type="evidence" value="ECO:0007669"/>
    <property type="project" value="UniProtKB-UniRule"/>
</dbReference>
<dbReference type="GO" id="GO:0031966">
    <property type="term" value="C:mitochondrial membrane"/>
    <property type="evidence" value="ECO:0007669"/>
    <property type="project" value="UniProtKB-SubCell"/>
</dbReference>
<keyword evidence="7 9" id="KW-0472">Membrane</keyword>
<evidence type="ECO:0000256" key="4">
    <source>
        <dbReference type="ARBA" id="ARBA00022448"/>
    </source>
</evidence>
<comment type="function">
    <text evidence="9">Core subunit of the mitochondrial membrane respiratory chain NADH dehydrogenase (Complex I) which catalyzes electron transfer from NADH through the respiratory chain, using ubiquinone as an electron acceptor. Essential for the catalytic activity of complex I.</text>
</comment>
<gene>
    <name evidence="10" type="primary">ND3</name>
</gene>
<dbReference type="EC" id="7.1.1.2" evidence="9"/>
<evidence type="ECO:0000256" key="3">
    <source>
        <dbReference type="ARBA" id="ARBA00021007"/>
    </source>
</evidence>
<keyword evidence="9" id="KW-0520">NAD</keyword>
<name>A0A7G7CCU1_9NEOP</name>
<protein>
    <recommendedName>
        <fullName evidence="3 9">NADH-ubiquinone oxidoreductase chain 3</fullName>
        <ecNumber evidence="9">7.1.1.2</ecNumber>
    </recommendedName>
</protein>
<dbReference type="InterPro" id="IPR000440">
    <property type="entry name" value="NADH_UbQ/plastoQ_OxRdtase_su3"/>
</dbReference>
<comment type="catalytic activity">
    <reaction evidence="8 9">
        <text>a ubiquinone + NADH + 5 H(+)(in) = a ubiquinol + NAD(+) + 4 H(+)(out)</text>
        <dbReference type="Rhea" id="RHEA:29091"/>
        <dbReference type="Rhea" id="RHEA-COMP:9565"/>
        <dbReference type="Rhea" id="RHEA-COMP:9566"/>
        <dbReference type="ChEBI" id="CHEBI:15378"/>
        <dbReference type="ChEBI" id="CHEBI:16389"/>
        <dbReference type="ChEBI" id="CHEBI:17976"/>
        <dbReference type="ChEBI" id="CHEBI:57540"/>
        <dbReference type="ChEBI" id="CHEBI:57945"/>
        <dbReference type="EC" id="7.1.1.2"/>
    </reaction>
</comment>
<keyword evidence="5 9" id="KW-0812">Transmembrane</keyword>
<dbReference type="InterPro" id="IPR038430">
    <property type="entry name" value="NDAH_ubi_oxred_su3_sf"/>
</dbReference>
<evidence type="ECO:0000256" key="2">
    <source>
        <dbReference type="ARBA" id="ARBA00008472"/>
    </source>
</evidence>
<keyword evidence="4 9" id="KW-0813">Transport</keyword>
<evidence type="ECO:0000256" key="9">
    <source>
        <dbReference type="RuleBase" id="RU003640"/>
    </source>
</evidence>
<keyword evidence="9 10" id="KW-0496">Mitochondrion</keyword>
<dbReference type="GO" id="GO:0030964">
    <property type="term" value="C:NADH dehydrogenase complex"/>
    <property type="evidence" value="ECO:0007669"/>
    <property type="project" value="TreeGrafter"/>
</dbReference>
<evidence type="ECO:0000256" key="1">
    <source>
        <dbReference type="ARBA" id="ARBA00004370"/>
    </source>
</evidence>
<feature type="transmembrane region" description="Helical" evidence="9">
    <location>
        <begin position="6"/>
        <end position="24"/>
    </location>
</feature>
<evidence type="ECO:0000256" key="7">
    <source>
        <dbReference type="ARBA" id="ARBA00023136"/>
    </source>
</evidence>
<feature type="transmembrane region" description="Helical" evidence="9">
    <location>
        <begin position="56"/>
        <end position="78"/>
    </location>
</feature>
<dbReference type="Pfam" id="PF00507">
    <property type="entry name" value="Oxidored_q4"/>
    <property type="match status" value="1"/>
</dbReference>
<comment type="subcellular location">
    <subcellularLocation>
        <location evidence="1">Membrane</location>
    </subcellularLocation>
    <subcellularLocation>
        <location evidence="9">Mitochondrion membrane</location>
        <topology evidence="9">Multi-pass membrane protein</topology>
    </subcellularLocation>
</comment>
<keyword evidence="6 9" id="KW-1133">Transmembrane helix</keyword>
<dbReference type="PANTHER" id="PTHR11058:SF9">
    <property type="entry name" value="NADH-UBIQUINONE OXIDOREDUCTASE CHAIN 3"/>
    <property type="match status" value="1"/>
</dbReference>
<dbReference type="EMBL" id="MT410780">
    <property type="protein sequence ID" value="QNE85407.1"/>
    <property type="molecule type" value="Genomic_DNA"/>
</dbReference>
<proteinExistence type="inferred from homology"/>
<dbReference type="AlphaFoldDB" id="A0A7G7CCU1"/>
<evidence type="ECO:0000256" key="5">
    <source>
        <dbReference type="ARBA" id="ARBA00022692"/>
    </source>
</evidence>
<keyword evidence="9" id="KW-0249">Electron transport</keyword>
<reference evidence="10" key="1">
    <citation type="submission" date="2020-04" db="EMBL/GenBank/DDBJ databases">
        <title>DNAmark Project.</title>
        <authorList>
            <person name="Leerhoei F."/>
        </authorList>
    </citation>
    <scope>NUCLEOTIDE SEQUENCE</scope>
    <source>
        <strain evidence="10">DM548</strain>
    </source>
</reference>
<evidence type="ECO:0000313" key="10">
    <source>
        <dbReference type="EMBL" id="QNE85407.1"/>
    </source>
</evidence>
<dbReference type="Gene3D" id="1.20.58.1610">
    <property type="entry name" value="NADH:ubiquinone/plastoquinone oxidoreductase, chain 3"/>
    <property type="match status" value="1"/>
</dbReference>
<keyword evidence="9" id="KW-1278">Translocase</keyword>
<dbReference type="PANTHER" id="PTHR11058">
    <property type="entry name" value="NADH-UBIQUINONE OXIDOREDUCTASE CHAIN 3"/>
    <property type="match status" value="1"/>
</dbReference>
<organism evidence="10">
    <name type="scientific">Psychomyia pusilla</name>
    <dbReference type="NCBI Taxonomy" id="177921"/>
    <lineage>
        <taxon>Eukaryota</taxon>
        <taxon>Metazoa</taxon>
        <taxon>Ecdysozoa</taxon>
        <taxon>Arthropoda</taxon>
        <taxon>Hexapoda</taxon>
        <taxon>Insecta</taxon>
        <taxon>Pterygota</taxon>
        <taxon>Neoptera</taxon>
        <taxon>Endopterygota</taxon>
        <taxon>Trichoptera</taxon>
        <taxon>Annulipalpia</taxon>
        <taxon>Psychomyioidea</taxon>
        <taxon>Psychomyiidae</taxon>
        <taxon>Psychomyiinae</taxon>
        <taxon>Psychomyia</taxon>
    </lineage>
</organism>
<comment type="similarity">
    <text evidence="2 9">Belongs to the complex I subunit 3 family.</text>
</comment>